<organism evidence="1 2">
    <name type="scientific">Coprinopsis cinerea (strain Okayama-7 / 130 / ATCC MYA-4618 / FGSC 9003)</name>
    <name type="common">Inky cap fungus</name>
    <name type="synonym">Hormographiella aspergillata</name>
    <dbReference type="NCBI Taxonomy" id="240176"/>
    <lineage>
        <taxon>Eukaryota</taxon>
        <taxon>Fungi</taxon>
        <taxon>Dikarya</taxon>
        <taxon>Basidiomycota</taxon>
        <taxon>Agaricomycotina</taxon>
        <taxon>Agaricomycetes</taxon>
        <taxon>Agaricomycetidae</taxon>
        <taxon>Agaricales</taxon>
        <taxon>Agaricineae</taxon>
        <taxon>Psathyrellaceae</taxon>
        <taxon>Coprinopsis</taxon>
    </lineage>
</organism>
<evidence type="ECO:0000313" key="2">
    <source>
        <dbReference type="Proteomes" id="UP000001861"/>
    </source>
</evidence>
<comment type="caution">
    <text evidence="1">The sequence shown here is derived from an EMBL/GenBank/DDBJ whole genome shotgun (WGS) entry which is preliminary data.</text>
</comment>
<dbReference type="AlphaFoldDB" id="D6RQL3"/>
<reference evidence="1 2" key="1">
    <citation type="journal article" date="2010" name="Proc. Natl. Acad. Sci. U.S.A.">
        <title>Insights into evolution of multicellular fungi from the assembled chromosomes of the mushroom Coprinopsis cinerea (Coprinus cinereus).</title>
        <authorList>
            <person name="Stajich J.E."/>
            <person name="Wilke S.K."/>
            <person name="Ahren D."/>
            <person name="Au C.H."/>
            <person name="Birren B.W."/>
            <person name="Borodovsky M."/>
            <person name="Burns C."/>
            <person name="Canback B."/>
            <person name="Casselton L.A."/>
            <person name="Cheng C.K."/>
            <person name="Deng J."/>
            <person name="Dietrich F.S."/>
            <person name="Fargo D.C."/>
            <person name="Farman M.L."/>
            <person name="Gathman A.C."/>
            <person name="Goldberg J."/>
            <person name="Guigo R."/>
            <person name="Hoegger P.J."/>
            <person name="Hooker J.B."/>
            <person name="Huggins A."/>
            <person name="James T.Y."/>
            <person name="Kamada T."/>
            <person name="Kilaru S."/>
            <person name="Kodira C."/>
            <person name="Kues U."/>
            <person name="Kupfer D."/>
            <person name="Kwan H.S."/>
            <person name="Lomsadze A."/>
            <person name="Li W."/>
            <person name="Lilly W.W."/>
            <person name="Ma L.J."/>
            <person name="Mackey A.J."/>
            <person name="Manning G."/>
            <person name="Martin F."/>
            <person name="Muraguchi H."/>
            <person name="Natvig D.O."/>
            <person name="Palmerini H."/>
            <person name="Ramesh M.A."/>
            <person name="Rehmeyer C.J."/>
            <person name="Roe B.A."/>
            <person name="Shenoy N."/>
            <person name="Stanke M."/>
            <person name="Ter-Hovhannisyan V."/>
            <person name="Tunlid A."/>
            <person name="Velagapudi R."/>
            <person name="Vision T.J."/>
            <person name="Zeng Q."/>
            <person name="Zolan M.E."/>
            <person name="Pukkila P.J."/>
        </authorList>
    </citation>
    <scope>NUCLEOTIDE SEQUENCE [LARGE SCALE GENOMIC DNA]</scope>
    <source>
        <strain evidence="2">Okayama-7 / 130 / ATCC MYA-4618 / FGSC 9003</strain>
    </source>
</reference>
<dbReference type="VEuPathDB" id="FungiDB:CC1G_15382"/>
<protein>
    <submittedName>
        <fullName evidence="1">Uncharacterized protein</fullName>
    </submittedName>
</protein>
<sequence>MSHERYIEEQFGVIVKRPPALSSSLPLTAFPGAQASDKGNDGVIRKYQSLQDHRSTFNIW</sequence>
<evidence type="ECO:0000313" key="1">
    <source>
        <dbReference type="EMBL" id="EFI26610.1"/>
    </source>
</evidence>
<dbReference type="RefSeq" id="XP_002910104.1">
    <property type="nucleotide sequence ID" value="XM_002910058.1"/>
</dbReference>
<dbReference type="EMBL" id="AACS02000012">
    <property type="protein sequence ID" value="EFI26610.1"/>
    <property type="molecule type" value="Genomic_DNA"/>
</dbReference>
<accession>D6RQL3</accession>
<dbReference type="GeneID" id="9378934"/>
<dbReference type="InParanoid" id="D6RQL3"/>
<dbReference type="HOGENOM" id="CLU_2941618_0_0_1"/>
<keyword evidence="2" id="KW-1185">Reference proteome</keyword>
<gene>
    <name evidence="1" type="ORF">CC1G_15382</name>
</gene>
<proteinExistence type="predicted"/>
<dbReference type="Proteomes" id="UP000001861">
    <property type="component" value="Unassembled WGS sequence"/>
</dbReference>
<dbReference type="KEGG" id="cci:CC1G_15382"/>
<name>D6RQL3_COPC7</name>